<proteinExistence type="predicted"/>
<reference evidence="1" key="1">
    <citation type="submission" date="2019-11" db="EMBL/GenBank/DDBJ databases">
        <authorList>
            <person name="Feng L."/>
        </authorList>
    </citation>
    <scope>NUCLEOTIDE SEQUENCE</scope>
    <source>
        <strain evidence="1">EMassiliensisLFYP7</strain>
    </source>
</reference>
<dbReference type="AlphaFoldDB" id="A0A6N3EAG4"/>
<dbReference type="Pfam" id="PF05309">
    <property type="entry name" value="TraE"/>
    <property type="match status" value="1"/>
</dbReference>
<evidence type="ECO:0000313" key="1">
    <source>
        <dbReference type="EMBL" id="VYU36559.1"/>
    </source>
</evidence>
<protein>
    <submittedName>
        <fullName evidence="1">TraE protein</fullName>
    </submittedName>
</protein>
<dbReference type="InterPro" id="IPR007973">
    <property type="entry name" value="Pilus_assembly_TraE"/>
</dbReference>
<name>A0A6N3EAG4_9ENTR</name>
<accession>A0A6N3EAG4</accession>
<organism evidence="1">
    <name type="scientific">Phytobacter massiliensis</name>
    <dbReference type="NCBI Taxonomy" id="1485952"/>
    <lineage>
        <taxon>Bacteria</taxon>
        <taxon>Pseudomonadati</taxon>
        <taxon>Pseudomonadota</taxon>
        <taxon>Gammaproteobacteria</taxon>
        <taxon>Enterobacterales</taxon>
        <taxon>Enterobacteriaceae</taxon>
        <taxon>Phytobacter</taxon>
    </lineage>
</organism>
<dbReference type="EMBL" id="CACRTZ010000016">
    <property type="protein sequence ID" value="VYU36559.1"/>
    <property type="molecule type" value="Genomic_DNA"/>
</dbReference>
<sequence length="194" mass="21413">MEYNIKGARDRYIRLAFLGLTSLSAVLAASNVITGSLAWHFYSTQKTITTPMGFNRPFTSDATSADATAMNLFATSFAHWRLSVSPETIDGLQKNLLAYVPPANRDVLKKVLDVEADRIKKGGITSRLEIRELREIEPGLMEVKGILSSSTTNGSITTTLPPVESTWRIRMSYEGGMISLLDFSEMMPVTTTNQ</sequence>
<dbReference type="RefSeq" id="WP_156566145.1">
    <property type="nucleotide sequence ID" value="NZ_CACRTZ010000016.1"/>
</dbReference>
<gene>
    <name evidence="1" type="ORF">EMLFYP7_02116</name>
</gene>